<accession>A0A9K3KBR0</accession>
<proteinExistence type="predicted"/>
<dbReference type="EMBL" id="JAGRRH010000027">
    <property type="protein sequence ID" value="KAG7340745.1"/>
    <property type="molecule type" value="Genomic_DNA"/>
</dbReference>
<feature type="compositionally biased region" description="Polar residues" evidence="1">
    <location>
        <begin position="48"/>
        <end position="57"/>
    </location>
</feature>
<reference evidence="3" key="2">
    <citation type="submission" date="2021-04" db="EMBL/GenBank/DDBJ databases">
        <authorList>
            <person name="Podell S."/>
        </authorList>
    </citation>
    <scope>NUCLEOTIDE SEQUENCE</scope>
    <source>
        <strain evidence="3">Hildebrandi</strain>
    </source>
</reference>
<name>A0A9K3KBR0_9STRA</name>
<protein>
    <submittedName>
        <fullName evidence="3">Uncharacterized protein</fullName>
    </submittedName>
</protein>
<gene>
    <name evidence="3" type="ORF">IV203_024288</name>
</gene>
<dbReference type="AlphaFoldDB" id="A0A9K3KBR0"/>
<feature type="chain" id="PRO_5039896212" evidence="2">
    <location>
        <begin position="18"/>
        <end position="223"/>
    </location>
</feature>
<evidence type="ECO:0000313" key="4">
    <source>
        <dbReference type="Proteomes" id="UP000693970"/>
    </source>
</evidence>
<dbReference type="Proteomes" id="UP000693970">
    <property type="component" value="Unassembled WGS sequence"/>
</dbReference>
<sequence>MAALLSGFCLCTRSSAAERSCGNIRRRAHVILCCTKAQLHQPAEDKGNPNSSNQNTKPIGKPVDTSSKKRPTKVKKMMVSRPIHEKDVCSFHFSIYMVSEDAIVDAGRWFLSTTNVNPSTCSWHCGHKRLDPSLLPNQISNMSEDEQELAKQCLQLHVDSVAMGNRQLSKKRVTTGTMSEMEPVLGTSLGTICTTPSPDRNTCEEIIKWTNGAKNQPCSRCNV</sequence>
<feature type="signal peptide" evidence="2">
    <location>
        <begin position="1"/>
        <end position="17"/>
    </location>
</feature>
<evidence type="ECO:0000313" key="3">
    <source>
        <dbReference type="EMBL" id="KAG7340745.1"/>
    </source>
</evidence>
<reference evidence="3" key="1">
    <citation type="journal article" date="2021" name="Sci. Rep.">
        <title>Diploid genomic architecture of Nitzschia inconspicua, an elite biomass production diatom.</title>
        <authorList>
            <person name="Oliver A."/>
            <person name="Podell S."/>
            <person name="Pinowska A."/>
            <person name="Traller J.C."/>
            <person name="Smith S.R."/>
            <person name="McClure R."/>
            <person name="Beliaev A."/>
            <person name="Bohutskyi P."/>
            <person name="Hill E.A."/>
            <person name="Rabines A."/>
            <person name="Zheng H."/>
            <person name="Allen L.Z."/>
            <person name="Kuo A."/>
            <person name="Grigoriev I.V."/>
            <person name="Allen A.E."/>
            <person name="Hazlebeck D."/>
            <person name="Allen E.E."/>
        </authorList>
    </citation>
    <scope>NUCLEOTIDE SEQUENCE</scope>
    <source>
        <strain evidence="3">Hildebrandi</strain>
    </source>
</reference>
<keyword evidence="4" id="KW-1185">Reference proteome</keyword>
<organism evidence="3 4">
    <name type="scientific">Nitzschia inconspicua</name>
    <dbReference type="NCBI Taxonomy" id="303405"/>
    <lineage>
        <taxon>Eukaryota</taxon>
        <taxon>Sar</taxon>
        <taxon>Stramenopiles</taxon>
        <taxon>Ochrophyta</taxon>
        <taxon>Bacillariophyta</taxon>
        <taxon>Bacillariophyceae</taxon>
        <taxon>Bacillariophycidae</taxon>
        <taxon>Bacillariales</taxon>
        <taxon>Bacillariaceae</taxon>
        <taxon>Nitzschia</taxon>
    </lineage>
</organism>
<evidence type="ECO:0000256" key="2">
    <source>
        <dbReference type="SAM" id="SignalP"/>
    </source>
</evidence>
<feature type="region of interest" description="Disordered" evidence="1">
    <location>
        <begin position="41"/>
        <end position="79"/>
    </location>
</feature>
<comment type="caution">
    <text evidence="3">The sequence shown here is derived from an EMBL/GenBank/DDBJ whole genome shotgun (WGS) entry which is preliminary data.</text>
</comment>
<feature type="compositionally biased region" description="Basic residues" evidence="1">
    <location>
        <begin position="68"/>
        <end position="78"/>
    </location>
</feature>
<evidence type="ECO:0000256" key="1">
    <source>
        <dbReference type="SAM" id="MobiDB-lite"/>
    </source>
</evidence>
<keyword evidence="2" id="KW-0732">Signal</keyword>